<reference evidence="2 3" key="1">
    <citation type="submission" date="2023-02" db="EMBL/GenBank/DDBJ databases">
        <title>LHISI_Scaffold_Assembly.</title>
        <authorList>
            <person name="Stuart O.P."/>
            <person name="Cleave R."/>
            <person name="Magrath M.J.L."/>
            <person name="Mikheyev A.S."/>
        </authorList>
    </citation>
    <scope>NUCLEOTIDE SEQUENCE [LARGE SCALE GENOMIC DNA]</scope>
    <source>
        <strain evidence="2">Daus_M_001</strain>
        <tissue evidence="2">Leg muscle</tissue>
    </source>
</reference>
<evidence type="ECO:0000256" key="1">
    <source>
        <dbReference type="SAM" id="MobiDB-lite"/>
    </source>
</evidence>
<gene>
    <name evidence="2" type="ORF">PR048_004937</name>
</gene>
<keyword evidence="3" id="KW-1185">Reference proteome</keyword>
<accession>A0ABQ9I7A0</accession>
<comment type="caution">
    <text evidence="2">The sequence shown here is derived from an EMBL/GenBank/DDBJ whole genome shotgun (WGS) entry which is preliminary data.</text>
</comment>
<proteinExistence type="predicted"/>
<organism evidence="2 3">
    <name type="scientific">Dryococelus australis</name>
    <dbReference type="NCBI Taxonomy" id="614101"/>
    <lineage>
        <taxon>Eukaryota</taxon>
        <taxon>Metazoa</taxon>
        <taxon>Ecdysozoa</taxon>
        <taxon>Arthropoda</taxon>
        <taxon>Hexapoda</taxon>
        <taxon>Insecta</taxon>
        <taxon>Pterygota</taxon>
        <taxon>Neoptera</taxon>
        <taxon>Polyneoptera</taxon>
        <taxon>Phasmatodea</taxon>
        <taxon>Verophasmatodea</taxon>
        <taxon>Anareolatae</taxon>
        <taxon>Phasmatidae</taxon>
        <taxon>Eurycanthinae</taxon>
        <taxon>Dryococelus</taxon>
    </lineage>
</organism>
<feature type="region of interest" description="Disordered" evidence="1">
    <location>
        <begin position="1"/>
        <end position="21"/>
    </location>
</feature>
<dbReference type="Proteomes" id="UP001159363">
    <property type="component" value="Chromosome 2"/>
</dbReference>
<name>A0ABQ9I7A0_9NEOP</name>
<protein>
    <submittedName>
        <fullName evidence="2">Uncharacterized protein</fullName>
    </submittedName>
</protein>
<evidence type="ECO:0000313" key="2">
    <source>
        <dbReference type="EMBL" id="KAJ8892357.1"/>
    </source>
</evidence>
<dbReference type="EMBL" id="JARBHB010000002">
    <property type="protein sequence ID" value="KAJ8892357.1"/>
    <property type="molecule type" value="Genomic_DNA"/>
</dbReference>
<evidence type="ECO:0000313" key="3">
    <source>
        <dbReference type="Proteomes" id="UP001159363"/>
    </source>
</evidence>
<sequence>MQPLPPPADEPSTSPDPVDKVQGDIQLLPLPAAAAKKQMSPAEMQPLMAVLNCLIEIEQRCPTP</sequence>